<proteinExistence type="inferred from homology"/>
<dbReference type="InterPro" id="IPR000917">
    <property type="entry name" value="Sulfatase_N"/>
</dbReference>
<evidence type="ECO:0000256" key="2">
    <source>
        <dbReference type="ARBA" id="ARBA00022723"/>
    </source>
</evidence>
<dbReference type="InterPro" id="IPR024607">
    <property type="entry name" value="Sulfatase_CS"/>
</dbReference>
<evidence type="ECO:0000256" key="3">
    <source>
        <dbReference type="ARBA" id="ARBA00022801"/>
    </source>
</evidence>
<dbReference type="PROSITE" id="PS00149">
    <property type="entry name" value="SULFATASE_2"/>
    <property type="match status" value="1"/>
</dbReference>
<organism evidence="7 8">
    <name type="scientific">Actinoplanes ianthinogenes</name>
    <dbReference type="NCBI Taxonomy" id="122358"/>
    <lineage>
        <taxon>Bacteria</taxon>
        <taxon>Bacillati</taxon>
        <taxon>Actinomycetota</taxon>
        <taxon>Actinomycetes</taxon>
        <taxon>Micromonosporales</taxon>
        <taxon>Micromonosporaceae</taxon>
        <taxon>Actinoplanes</taxon>
    </lineage>
</organism>
<dbReference type="PANTHER" id="PTHR42693">
    <property type="entry name" value="ARYLSULFATASE FAMILY MEMBER"/>
    <property type="match status" value="1"/>
</dbReference>
<protein>
    <submittedName>
        <fullName evidence="7">N-acetylgalactosamine-6-sulfatase</fullName>
    </submittedName>
</protein>
<dbReference type="RefSeq" id="WP_189331072.1">
    <property type="nucleotide sequence ID" value="NZ_AP023356.1"/>
</dbReference>
<dbReference type="Proteomes" id="UP000676967">
    <property type="component" value="Chromosome"/>
</dbReference>
<name>A0ABM7LLW7_9ACTN</name>
<dbReference type="InterPro" id="IPR050738">
    <property type="entry name" value="Sulfatase"/>
</dbReference>
<feature type="chain" id="PRO_5046769916" evidence="5">
    <location>
        <begin position="29"/>
        <end position="465"/>
    </location>
</feature>
<dbReference type="PROSITE" id="PS51318">
    <property type="entry name" value="TAT"/>
    <property type="match status" value="1"/>
</dbReference>
<evidence type="ECO:0000313" key="7">
    <source>
        <dbReference type="EMBL" id="BCJ40250.1"/>
    </source>
</evidence>
<evidence type="ECO:0000313" key="8">
    <source>
        <dbReference type="Proteomes" id="UP000676967"/>
    </source>
</evidence>
<feature type="domain" description="Sulfatase N-terminal" evidence="6">
    <location>
        <begin position="49"/>
        <end position="370"/>
    </location>
</feature>
<keyword evidence="4" id="KW-0106">Calcium</keyword>
<dbReference type="PANTHER" id="PTHR42693:SF53">
    <property type="entry name" value="ENDO-4-O-SULFATASE"/>
    <property type="match status" value="1"/>
</dbReference>
<feature type="signal peptide" evidence="5">
    <location>
        <begin position="1"/>
        <end position="28"/>
    </location>
</feature>
<keyword evidence="8" id="KW-1185">Reference proteome</keyword>
<dbReference type="Gene3D" id="3.30.1120.10">
    <property type="match status" value="1"/>
</dbReference>
<dbReference type="SUPFAM" id="SSF53649">
    <property type="entry name" value="Alkaline phosphatase-like"/>
    <property type="match status" value="1"/>
</dbReference>
<dbReference type="InterPro" id="IPR017850">
    <property type="entry name" value="Alkaline_phosphatase_core_sf"/>
</dbReference>
<reference evidence="7 8" key="1">
    <citation type="submission" date="2020-08" db="EMBL/GenBank/DDBJ databases">
        <title>Whole genome shotgun sequence of Actinoplanes ianthinogenes NBRC 13996.</title>
        <authorList>
            <person name="Komaki H."/>
            <person name="Tamura T."/>
        </authorList>
    </citation>
    <scope>NUCLEOTIDE SEQUENCE [LARGE SCALE GENOMIC DNA]</scope>
    <source>
        <strain evidence="7 8">NBRC 13996</strain>
    </source>
</reference>
<dbReference type="Pfam" id="PF00884">
    <property type="entry name" value="Sulfatase"/>
    <property type="match status" value="1"/>
</dbReference>
<gene>
    <name evidence="7" type="primary">GALNS</name>
    <name evidence="7" type="ORF">Aiant_09070</name>
</gene>
<evidence type="ECO:0000256" key="4">
    <source>
        <dbReference type="ARBA" id="ARBA00022837"/>
    </source>
</evidence>
<dbReference type="EMBL" id="AP023356">
    <property type="protein sequence ID" value="BCJ40250.1"/>
    <property type="molecule type" value="Genomic_DNA"/>
</dbReference>
<keyword evidence="3" id="KW-0378">Hydrolase</keyword>
<dbReference type="Gene3D" id="3.40.720.10">
    <property type="entry name" value="Alkaline Phosphatase, subunit A"/>
    <property type="match status" value="1"/>
</dbReference>
<comment type="similarity">
    <text evidence="1">Belongs to the sulfatase family.</text>
</comment>
<sequence length="465" mass="51060">MTNRGTTRRGVFGALAGAAAVTTLPAEAAEAAERPFQASPATGRPAKRPNILFILADDLGWADLSSYGAVDIKTPHLDRLARAGVRFTQAYSAGAVCSPTRISLYTGRYPGRIPGGLPEPIGAANATDGIPPAHPTLASLLKKSGYATALIGKWHGGFLPHFGPLRSGWDEFFGNYSGGIDYYSKYSHTGQYDLYEGETPVQDDRYYTDVIAERAEAFVRREHTTPWLLNLNFTSPHWPWEAPGDRAVSDEITAKIKAGNLQAIFHNDGGSLDTYRKMVENLDTRIGQVLTALRQSGQEENTIVVFASDNGGERFSYQWPLTGNKAALNEGGIRVPTIVRWPARIRAHQVSHEPVITPDWTATLLEIVGVEPDPAYPLDGKSFAGYLLRGADAPDHDLFWRTRASRALRRGKWKYLRSTATGADLLYDLEADPREQANLAAKQPELVTELRAAWERLNATQLPYS</sequence>
<dbReference type="InterPro" id="IPR006311">
    <property type="entry name" value="TAT_signal"/>
</dbReference>
<keyword evidence="2" id="KW-0479">Metal-binding</keyword>
<evidence type="ECO:0000256" key="5">
    <source>
        <dbReference type="SAM" id="SignalP"/>
    </source>
</evidence>
<keyword evidence="5" id="KW-0732">Signal</keyword>
<evidence type="ECO:0000259" key="6">
    <source>
        <dbReference type="Pfam" id="PF00884"/>
    </source>
</evidence>
<evidence type="ECO:0000256" key="1">
    <source>
        <dbReference type="ARBA" id="ARBA00008779"/>
    </source>
</evidence>
<accession>A0ABM7LLW7</accession>